<dbReference type="PANTHER" id="PTHR31859:SF1">
    <property type="entry name" value="TETRATRICOPEPTIDE REPEAT PROTEIN 39C"/>
    <property type="match status" value="1"/>
</dbReference>
<keyword evidence="1" id="KW-0472">Membrane</keyword>
<dbReference type="Pfam" id="PF10300">
    <property type="entry name" value="Iml2-TPR_39"/>
    <property type="match status" value="1"/>
</dbReference>
<gene>
    <name evidence="2" type="ORF">C9374_006565</name>
</gene>
<evidence type="ECO:0000256" key="1">
    <source>
        <dbReference type="SAM" id="Phobius"/>
    </source>
</evidence>
<keyword evidence="3" id="KW-1185">Reference proteome</keyword>
<dbReference type="AlphaFoldDB" id="A0AA88GNB3"/>
<dbReference type="EMBL" id="PYSW02000028">
    <property type="protein sequence ID" value="KAG2379448.1"/>
    <property type="molecule type" value="Genomic_DNA"/>
</dbReference>
<dbReference type="RefSeq" id="XP_044546710.1">
    <property type="nucleotide sequence ID" value="XM_044696439.1"/>
</dbReference>
<reference evidence="2 3" key="1">
    <citation type="journal article" date="2018" name="BMC Genomics">
        <title>The genome of Naegleria lovaniensis, the basis for a comparative approach to unravel pathogenicity factors of the human pathogenic amoeba N. fowleri.</title>
        <authorList>
            <person name="Liechti N."/>
            <person name="Schurch N."/>
            <person name="Bruggmann R."/>
            <person name="Wittwer M."/>
        </authorList>
    </citation>
    <scope>NUCLEOTIDE SEQUENCE [LARGE SCALE GENOMIC DNA]</scope>
    <source>
        <strain evidence="2 3">ATCC 30569</strain>
    </source>
</reference>
<organism evidence="2 3">
    <name type="scientific">Naegleria lovaniensis</name>
    <name type="common">Amoeba</name>
    <dbReference type="NCBI Taxonomy" id="51637"/>
    <lineage>
        <taxon>Eukaryota</taxon>
        <taxon>Discoba</taxon>
        <taxon>Heterolobosea</taxon>
        <taxon>Tetramitia</taxon>
        <taxon>Eutetramitia</taxon>
        <taxon>Vahlkampfiidae</taxon>
        <taxon>Naegleria</taxon>
    </lineage>
</organism>
<dbReference type="Proteomes" id="UP000816034">
    <property type="component" value="Unassembled WGS sequence"/>
</dbReference>
<evidence type="ECO:0000313" key="2">
    <source>
        <dbReference type="EMBL" id="KAG2379448.1"/>
    </source>
</evidence>
<evidence type="ECO:0000313" key="3">
    <source>
        <dbReference type="Proteomes" id="UP000816034"/>
    </source>
</evidence>
<keyword evidence="1" id="KW-1133">Transmembrane helix</keyword>
<feature type="transmembrane region" description="Helical" evidence="1">
    <location>
        <begin position="242"/>
        <end position="261"/>
    </location>
</feature>
<dbReference type="PANTHER" id="PTHR31859">
    <property type="entry name" value="TETRATRICOPEPTIDE REPEAT PROTEIN 39 FAMILY MEMBER"/>
    <property type="match status" value="1"/>
</dbReference>
<protein>
    <submittedName>
        <fullName evidence="2">Uncharacterized protein</fullName>
    </submittedName>
</protein>
<proteinExistence type="predicted"/>
<keyword evidence="1" id="KW-0812">Transmembrane</keyword>
<sequence length="608" mass="70747">MYKCVKKGSCMIWNAELTKAREYLSPHIDTLPRFAFEFASIDAYIAGISGERQECHSAFENLEKAEQCLANCYRKEDVLKMIESIKKMNEECDKELSSSNKQWLYDSCDKCHPNYVELKEMTAEQQLFNFELDLKLVNAENHFLRGLLQFLNGSYFKGFYNFRKSYLKYKEVYNQVESLKNETKQSSQFVHSDVLIGSYLGIGVFNFLISVLPPTLAKILSVLGFDADRELGLSLMHKTHDYAGLHLGPASFMLCINYLFIPRAFEERSINLNRVKPILEHVTHVYSESGFFKFIQSHYEMKCGNMELALQHMTQCVNIMKRETGSTPNQHLFEKSNMLMLSCQFEKAHIQLEEMLSNTSRQFDSKGNCAFFLIVCKIFLGDEKGALDMMNGKNGMPPLETYMTSSNKFAKEKLELLKHVKSDRTKLLIPILFFFQLAYLKRDLANLKPQYLKPLHDLFMKHFCNCNQPHELLEPKVFSEEEEQSKVYGDLCAGYCVIHAQTLNVLGQNEQAMKLFKKALSYENKIKYEKQWIAFSYYELAEYLYLHGEKQKKNQMKGGQDLKVQQCQEQVKEYLTQCNKMSGFPFEEILHTRSKLALKQIDQEMNKV</sequence>
<dbReference type="GeneID" id="68099019"/>
<accession>A0AA88GNB3</accession>
<dbReference type="InterPro" id="IPR019412">
    <property type="entry name" value="IML2/TPR_39"/>
</dbReference>
<name>A0AA88GNB3_NAELO</name>
<comment type="caution">
    <text evidence="2">The sequence shown here is derived from an EMBL/GenBank/DDBJ whole genome shotgun (WGS) entry which is preliminary data.</text>
</comment>
<feature type="transmembrane region" description="Helical" evidence="1">
    <location>
        <begin position="194"/>
        <end position="212"/>
    </location>
</feature>